<evidence type="ECO:0008006" key="3">
    <source>
        <dbReference type="Google" id="ProtNLM"/>
    </source>
</evidence>
<evidence type="ECO:0000313" key="2">
    <source>
        <dbReference type="Proteomes" id="UP000027390"/>
    </source>
</evidence>
<dbReference type="EMBL" id="KJ595575">
    <property type="protein sequence ID" value="AID18210.1"/>
    <property type="molecule type" value="Genomic_DNA"/>
</dbReference>
<name>A0A068CD40_9CAUD</name>
<organism evidence="1 2">
    <name type="scientific">Mycobacterium phage Willis</name>
    <dbReference type="NCBI Taxonomy" id="1486404"/>
    <lineage>
        <taxon>Viruses</taxon>
        <taxon>Duplodnaviria</taxon>
        <taxon>Heunggongvirae</taxon>
        <taxon>Uroviricota</taxon>
        <taxon>Caudoviricetes</taxon>
        <taxon>Ceeclamvirinae</taxon>
        <taxon>Bixzunavirus</taxon>
        <taxon>Bixzunavirus Bxz1</taxon>
    </lineage>
</organism>
<gene>
    <name evidence="1" type="primary">134</name>
    <name evidence="1" type="ORF">PBI_WILLIS_134</name>
</gene>
<sequence length="227" mass="25131">MPNSNFHFPQQSIPLAKGERGIATLHHPDVGSLRFRTNPKEFGWSYTLNKRIDQTYGGRVVQLLGVKIDDFTIKADAGGGRWEYMHKVNKFLRDVMVVQRNGVPATFEYTTRGWKLNGYISTIPFQDSREEVAREFAIQMKVQEDVSGVMSKNTLDAALRNLKDGVGFKRSKYNDPVLGSGSTGDSESSTFGGIQEIADIIGQASEILNQFGQNLDFLPGGLPGIGK</sequence>
<reference evidence="1 2" key="1">
    <citation type="submission" date="2014-03" db="EMBL/GenBank/DDBJ databases">
        <authorList>
            <person name="Churilla B.M."/>
            <person name="Abrahim M.R."/>
            <person name="Burke K.A."/>
            <person name="Yu V.J."/>
            <person name="Adkins N.L."/>
            <person name="Cohen K.L."/>
            <person name="Colicchio M.A."/>
            <person name="Fasoranti T.O."/>
            <person name="Genkil J.S."/>
            <person name="Kramer Z.J."/>
            <person name="Prout A.K."/>
            <person name="Schafer C.E."/>
            <person name="Schwarz A.G."/>
            <person name="Tish M."/>
            <person name="Vispute N."/>
            <person name="Wilkes K.E."/>
            <person name="Williams C.R."/>
            <person name="Xiao X."/>
            <person name="Yoder B.A."/>
            <person name="Lapin J.S."/>
            <person name="Ott C.T."/>
            <person name="Walburn T.D."/>
            <person name="Bradley K.W."/>
            <person name="Clarke D.Q."/>
            <person name="Lewis M.F."/>
            <person name="Barker L.P."/>
            <person name="Bailey C."/>
            <person name="Asai D.J."/>
            <person name="Bowman C.A."/>
            <person name="Russell D.A."/>
            <person name="Pope W.H."/>
            <person name="Jacobs-Sera D."/>
            <person name="Hendrix R.W."/>
            <person name="Hatfull G.F."/>
        </authorList>
    </citation>
    <scope>NUCLEOTIDE SEQUENCE [LARGE SCALE GENOMIC DNA]</scope>
</reference>
<proteinExistence type="predicted"/>
<evidence type="ECO:0000313" key="1">
    <source>
        <dbReference type="EMBL" id="AID18210.1"/>
    </source>
</evidence>
<dbReference type="Proteomes" id="UP000027390">
    <property type="component" value="Segment"/>
</dbReference>
<accession>A0A068CD40</accession>
<protein>
    <recommendedName>
        <fullName evidence="3">Minor tail protein</fullName>
    </recommendedName>
</protein>